<dbReference type="InterPro" id="IPR031322">
    <property type="entry name" value="Shikimate/glucono_kinase"/>
</dbReference>
<dbReference type="Gene3D" id="3.40.50.300">
    <property type="entry name" value="P-loop containing nucleotide triphosphate hydrolases"/>
    <property type="match status" value="1"/>
</dbReference>
<feature type="binding site" evidence="7">
    <location>
        <position position="78"/>
    </location>
    <ligand>
        <name>substrate</name>
    </ligand>
</feature>
<dbReference type="PANTHER" id="PTHR21087">
    <property type="entry name" value="SHIKIMATE KINASE"/>
    <property type="match status" value="1"/>
</dbReference>
<evidence type="ECO:0000256" key="7">
    <source>
        <dbReference type="HAMAP-Rule" id="MF_00109"/>
    </source>
</evidence>
<feature type="binding site" evidence="7">
    <location>
        <position position="116"/>
    </location>
    <ligand>
        <name>ATP</name>
        <dbReference type="ChEBI" id="CHEBI:30616"/>
    </ligand>
</feature>
<comment type="pathway">
    <text evidence="7">Metabolic intermediate biosynthesis; chorismate biosynthesis; chorismate from D-erythrose 4-phosphate and phosphoenolpyruvate: step 5/7.</text>
</comment>
<comment type="similarity">
    <text evidence="7">Belongs to the shikimate kinase family.</text>
</comment>
<protein>
    <recommendedName>
        <fullName evidence="7">Shikimate kinase</fullName>
        <shortName evidence="7">SK</shortName>
        <ecNumber evidence="7">2.7.1.71</ecNumber>
    </recommendedName>
</protein>
<name>A0ABW6JY78_9BACI</name>
<evidence type="ECO:0000256" key="5">
    <source>
        <dbReference type="ARBA" id="ARBA00022840"/>
    </source>
</evidence>
<keyword evidence="7" id="KW-0963">Cytoplasm</keyword>
<keyword evidence="5 7" id="KW-0067">ATP-binding</keyword>
<feature type="binding site" evidence="7">
    <location>
        <begin position="11"/>
        <end position="16"/>
    </location>
    <ligand>
        <name>ATP</name>
        <dbReference type="ChEBI" id="CHEBI:30616"/>
    </ligand>
</feature>
<keyword evidence="3 7" id="KW-0547">Nucleotide-binding</keyword>
<dbReference type="PANTHER" id="PTHR21087:SF16">
    <property type="entry name" value="SHIKIMATE KINASE 1, CHLOROPLASTIC"/>
    <property type="match status" value="1"/>
</dbReference>
<evidence type="ECO:0000256" key="3">
    <source>
        <dbReference type="ARBA" id="ARBA00022741"/>
    </source>
</evidence>
<gene>
    <name evidence="7" type="primary">aroK</name>
    <name evidence="8" type="ORF">ACFYKT_03700</name>
</gene>
<feature type="binding site" evidence="7">
    <location>
        <position position="15"/>
    </location>
    <ligand>
        <name>Mg(2+)</name>
        <dbReference type="ChEBI" id="CHEBI:18420"/>
    </ligand>
</feature>
<keyword evidence="7" id="KW-0460">Magnesium</keyword>
<reference evidence="8 9" key="1">
    <citation type="submission" date="2024-08" db="EMBL/GenBank/DDBJ databases">
        <title>Two novel Cytobacillus novel species.</title>
        <authorList>
            <person name="Liu G."/>
        </authorList>
    </citation>
    <scope>NUCLEOTIDE SEQUENCE [LARGE SCALE GENOMIC DNA]</scope>
    <source>
        <strain evidence="8 9">FJAT-53684</strain>
    </source>
</reference>
<keyword evidence="1 7" id="KW-0028">Amino-acid biosynthesis</keyword>
<dbReference type="Pfam" id="PF01202">
    <property type="entry name" value="SKI"/>
    <property type="match status" value="1"/>
</dbReference>
<dbReference type="GO" id="GO:0016301">
    <property type="term" value="F:kinase activity"/>
    <property type="evidence" value="ECO:0007669"/>
    <property type="project" value="UniProtKB-KW"/>
</dbReference>
<evidence type="ECO:0000256" key="4">
    <source>
        <dbReference type="ARBA" id="ARBA00022777"/>
    </source>
</evidence>
<comment type="subunit">
    <text evidence="7">Monomer.</text>
</comment>
<comment type="cofactor">
    <cofactor evidence="7">
        <name>Mg(2+)</name>
        <dbReference type="ChEBI" id="CHEBI:18420"/>
    </cofactor>
    <text evidence="7">Binds 1 Mg(2+) ion per subunit.</text>
</comment>
<dbReference type="HAMAP" id="MF_00109">
    <property type="entry name" value="Shikimate_kinase"/>
    <property type="match status" value="1"/>
</dbReference>
<feature type="binding site" evidence="7">
    <location>
        <position position="134"/>
    </location>
    <ligand>
        <name>substrate</name>
    </ligand>
</feature>
<comment type="caution">
    <text evidence="8">The sequence shown here is derived from an EMBL/GenBank/DDBJ whole genome shotgun (WGS) entry which is preliminary data.</text>
</comment>
<comment type="function">
    <text evidence="7">Catalyzes the specific phosphorylation of the 3-hydroxyl group of shikimic acid using ATP as a cosubstrate.</text>
</comment>
<keyword evidence="9" id="KW-1185">Reference proteome</keyword>
<feature type="binding site" evidence="7">
    <location>
        <position position="57"/>
    </location>
    <ligand>
        <name>substrate</name>
    </ligand>
</feature>
<dbReference type="InterPro" id="IPR000623">
    <property type="entry name" value="Shikimate_kinase/TSH1"/>
</dbReference>
<dbReference type="EC" id="2.7.1.71" evidence="7"/>
<comment type="catalytic activity">
    <reaction evidence="7">
        <text>shikimate + ATP = 3-phosphoshikimate + ADP + H(+)</text>
        <dbReference type="Rhea" id="RHEA:13121"/>
        <dbReference type="ChEBI" id="CHEBI:15378"/>
        <dbReference type="ChEBI" id="CHEBI:30616"/>
        <dbReference type="ChEBI" id="CHEBI:36208"/>
        <dbReference type="ChEBI" id="CHEBI:145989"/>
        <dbReference type="ChEBI" id="CHEBI:456216"/>
        <dbReference type="EC" id="2.7.1.71"/>
    </reaction>
</comment>
<dbReference type="CDD" id="cd00464">
    <property type="entry name" value="SK"/>
    <property type="match status" value="1"/>
</dbReference>
<dbReference type="Proteomes" id="UP001601058">
    <property type="component" value="Unassembled WGS sequence"/>
</dbReference>
<dbReference type="PRINTS" id="PR01100">
    <property type="entry name" value="SHIKIMTKNASE"/>
</dbReference>
<feature type="binding site" evidence="7">
    <location>
        <position position="33"/>
    </location>
    <ligand>
        <name>substrate</name>
    </ligand>
</feature>
<evidence type="ECO:0000256" key="2">
    <source>
        <dbReference type="ARBA" id="ARBA00022679"/>
    </source>
</evidence>
<keyword evidence="2 7" id="KW-0808">Transferase</keyword>
<evidence type="ECO:0000313" key="9">
    <source>
        <dbReference type="Proteomes" id="UP001601058"/>
    </source>
</evidence>
<organism evidence="8 9">
    <name type="scientific">Cytobacillus mangrovibacter</name>
    <dbReference type="NCBI Taxonomy" id="3299024"/>
    <lineage>
        <taxon>Bacteria</taxon>
        <taxon>Bacillati</taxon>
        <taxon>Bacillota</taxon>
        <taxon>Bacilli</taxon>
        <taxon>Bacillales</taxon>
        <taxon>Bacillaceae</taxon>
        <taxon>Cytobacillus</taxon>
    </lineage>
</organism>
<dbReference type="EMBL" id="JBIACJ010000002">
    <property type="protein sequence ID" value="MFE8695462.1"/>
    <property type="molecule type" value="Genomic_DNA"/>
</dbReference>
<evidence type="ECO:0000256" key="6">
    <source>
        <dbReference type="ARBA" id="ARBA00023141"/>
    </source>
</evidence>
<dbReference type="InterPro" id="IPR027417">
    <property type="entry name" value="P-loop_NTPase"/>
</dbReference>
<sequence length="167" mass="19003">MKTIYLIGFMGAGKTTVGKALGRYMSVPVFDTDEVIERKEQLTINAIFEQHNEAYFRELETKILQEIPTENAVVTTGGGIVCKHENRIFLNNNGVVIFLYADEDEIVKRLEQDESRPLLKGDKKEKIVELYGERLPIYKEAADYLIDTTGKEINEIVKEISICLNLS</sequence>
<dbReference type="SUPFAM" id="SSF52540">
    <property type="entry name" value="P-loop containing nucleoside triphosphate hydrolases"/>
    <property type="match status" value="1"/>
</dbReference>
<evidence type="ECO:0000313" key="8">
    <source>
        <dbReference type="EMBL" id="MFE8695462.1"/>
    </source>
</evidence>
<accession>A0ABW6JY78</accession>
<evidence type="ECO:0000256" key="1">
    <source>
        <dbReference type="ARBA" id="ARBA00022605"/>
    </source>
</evidence>
<proteinExistence type="inferred from homology"/>
<keyword evidence="4 7" id="KW-0418">Kinase</keyword>
<comment type="subcellular location">
    <subcellularLocation>
        <location evidence="7">Cytoplasm</location>
    </subcellularLocation>
</comment>
<keyword evidence="7" id="KW-0479">Metal-binding</keyword>
<keyword evidence="6 7" id="KW-0057">Aromatic amino acid biosynthesis</keyword>
<dbReference type="RefSeq" id="WP_389215623.1">
    <property type="nucleotide sequence ID" value="NZ_JBIACJ010000002.1"/>
</dbReference>
<comment type="caution">
    <text evidence="7">Lacks conserved residue(s) required for the propagation of feature annotation.</text>
</comment>